<evidence type="ECO:0000256" key="5">
    <source>
        <dbReference type="ARBA" id="ARBA00022692"/>
    </source>
</evidence>
<evidence type="ECO:0000313" key="12">
    <source>
        <dbReference type="EnsemblPlants" id="Kaladp0254s0001.3.v1.1"/>
    </source>
</evidence>
<dbReference type="SUPFAM" id="SSF53335">
    <property type="entry name" value="S-adenosyl-L-methionine-dependent methyltransferases"/>
    <property type="match status" value="2"/>
</dbReference>
<dbReference type="OMA" id="CPPICSK"/>
<keyword evidence="5 11" id="KW-0812">Transmembrane</keyword>
<dbReference type="GO" id="GO:0008168">
    <property type="term" value="F:methyltransferase activity"/>
    <property type="evidence" value="ECO:0007669"/>
    <property type="project" value="UniProtKB-UniRule"/>
</dbReference>
<evidence type="ECO:0000256" key="4">
    <source>
        <dbReference type="ARBA" id="ARBA00022679"/>
    </source>
</evidence>
<dbReference type="AlphaFoldDB" id="A0A7N0V9F9"/>
<dbReference type="InterPro" id="IPR004159">
    <property type="entry name" value="Put_SAM_MeTrfase"/>
</dbReference>
<dbReference type="PANTHER" id="PTHR10108">
    <property type="entry name" value="SAM-DEPENDENT METHYLTRANSFERASE"/>
    <property type="match status" value="1"/>
</dbReference>
<protein>
    <recommendedName>
        <fullName evidence="11">Methyltransferase</fullName>
        <ecNumber evidence="11">2.1.1.-</ecNumber>
    </recommendedName>
</protein>
<sequence length="689" mass="77946">MPRPMRRGVSGTLISEASNEYGDSHMQNDDFDKARSSNQSYISLKFPVRLVLSETNSPSKNGSSRNVYIPEGFSSITSRSRHKLAIGFLRISLVIIVLLTLSGSFWWSLHISTSSRGTIVHGYRRLQEQLVSDMRDIGKISLGSTRLKELSFCPEEYENYVPCFNVSDSLASGFSDGNEYDRDCGHELKQNCIVLPPKNYRIPLRWPTGRDVIWATNVEISAQEVLSSRSMTKRMMMMEEEQISFRSVSLVLDSVEDYSHQIAEMLGLRNESGLTRAGVRTILDIGCGYGSFGAHLFSKGLLTVCVAPYEASGSQVQLTLERGLPAMIGSFSSKQLPYPSLSFDMLHCSRCGFDWDKKDGLLLLEMDRVLRPGGYFVWTSPLTNSQSLLRNKANEKKWTFIRTFAETICWDLLSQQDETVVWMKTSKKKCYTARRPGDGPATCSKDHDISSPYYQSLQSCIGGTESRRWIPIEQRATWPSRAYLNSTELAIHGVHSKDIAEDTGKWNIALRNYWSLLSPLLFSDHPKRPGDEDPPPPFNMLRNVLDMNARYGGFNSALLDAGKSVWVMNVIPTTGHNYLPLIVDRGFIGVFHDWCEAFPTYPRTYDLVHADGLLSLQSSQHRCTVLDVLTEIDRILRPEGWVIIRDYASVIESSRALTTQLKWDARLVEIENNNEEKLLICQKPFIKGQ</sequence>
<reference evidence="12" key="1">
    <citation type="submission" date="2021-01" db="UniProtKB">
        <authorList>
            <consortium name="EnsemblPlants"/>
        </authorList>
    </citation>
    <scope>IDENTIFICATION</scope>
</reference>
<evidence type="ECO:0000256" key="7">
    <source>
        <dbReference type="ARBA" id="ARBA00022989"/>
    </source>
</evidence>
<evidence type="ECO:0000256" key="11">
    <source>
        <dbReference type="RuleBase" id="RU366043"/>
    </source>
</evidence>
<evidence type="ECO:0000256" key="8">
    <source>
        <dbReference type="ARBA" id="ARBA00023136"/>
    </source>
</evidence>
<dbReference type="Pfam" id="PF03141">
    <property type="entry name" value="Methyltransf_29"/>
    <property type="match status" value="1"/>
</dbReference>
<dbReference type="EC" id="2.1.1.-" evidence="11"/>
<dbReference type="GO" id="GO:0005737">
    <property type="term" value="C:cytoplasm"/>
    <property type="evidence" value="ECO:0007669"/>
    <property type="project" value="TreeGrafter"/>
</dbReference>
<keyword evidence="13" id="KW-1185">Reference proteome</keyword>
<dbReference type="Gramene" id="Kaladp0254s0001.1.v1.1">
    <property type="protein sequence ID" value="Kaladp0254s0001.1.v1.1"/>
    <property type="gene ID" value="Kaladp0254s0001.v1.1"/>
</dbReference>
<evidence type="ECO:0000256" key="1">
    <source>
        <dbReference type="ARBA" id="ARBA00004606"/>
    </source>
</evidence>
<dbReference type="FunFam" id="3.40.50.150:FF:000119">
    <property type="entry name" value="probable pectin methyltransferase QUA2"/>
    <property type="match status" value="1"/>
</dbReference>
<keyword evidence="3 11" id="KW-0489">Methyltransferase</keyword>
<evidence type="ECO:0000313" key="13">
    <source>
        <dbReference type="Proteomes" id="UP000594263"/>
    </source>
</evidence>
<dbReference type="GO" id="GO:0016020">
    <property type="term" value="C:membrane"/>
    <property type="evidence" value="ECO:0007669"/>
    <property type="project" value="UniProtKB-SubCell"/>
</dbReference>
<dbReference type="EnsemblPlants" id="Kaladp0254s0001.3.v1.1">
    <property type="protein sequence ID" value="Kaladp0254s0001.3.v1.1"/>
    <property type="gene ID" value="Kaladp0254s0001.v1.1"/>
</dbReference>
<evidence type="ECO:0000256" key="3">
    <source>
        <dbReference type="ARBA" id="ARBA00022603"/>
    </source>
</evidence>
<comment type="subcellular location">
    <subcellularLocation>
        <location evidence="10">Endomembrane system</location>
        <topology evidence="10">Single-pass membrane protein</topology>
    </subcellularLocation>
    <subcellularLocation>
        <location evidence="1 11">Membrane</location>
        <topology evidence="1 11">Single-pass type II membrane protein</topology>
    </subcellularLocation>
</comment>
<evidence type="ECO:0000256" key="9">
    <source>
        <dbReference type="ARBA" id="ARBA00023180"/>
    </source>
</evidence>
<name>A0A7N0V9F9_KALFE</name>
<proteinExistence type="inferred from homology"/>
<dbReference type="Proteomes" id="UP000594263">
    <property type="component" value="Unplaced"/>
</dbReference>
<dbReference type="GO" id="GO:0012505">
    <property type="term" value="C:endomembrane system"/>
    <property type="evidence" value="ECO:0007669"/>
    <property type="project" value="UniProtKB-SubCell"/>
</dbReference>
<evidence type="ECO:0000256" key="2">
    <source>
        <dbReference type="ARBA" id="ARBA00008361"/>
    </source>
</evidence>
<dbReference type="EnsemblPlants" id="Kaladp0254s0001.2.v1.1">
    <property type="protein sequence ID" value="Kaladp0254s0001.2.v1.1"/>
    <property type="gene ID" value="Kaladp0254s0001.v1.1"/>
</dbReference>
<keyword evidence="8 11" id="KW-0472">Membrane</keyword>
<keyword evidence="7 11" id="KW-1133">Transmembrane helix</keyword>
<keyword evidence="6 11" id="KW-0735">Signal-anchor</keyword>
<accession>A0A7N0V9F9</accession>
<organism evidence="12 13">
    <name type="scientific">Kalanchoe fedtschenkoi</name>
    <name type="common">Lavender scallops</name>
    <name type="synonym">South American air plant</name>
    <dbReference type="NCBI Taxonomy" id="63787"/>
    <lineage>
        <taxon>Eukaryota</taxon>
        <taxon>Viridiplantae</taxon>
        <taxon>Streptophyta</taxon>
        <taxon>Embryophyta</taxon>
        <taxon>Tracheophyta</taxon>
        <taxon>Spermatophyta</taxon>
        <taxon>Magnoliopsida</taxon>
        <taxon>eudicotyledons</taxon>
        <taxon>Gunneridae</taxon>
        <taxon>Pentapetalae</taxon>
        <taxon>Saxifragales</taxon>
        <taxon>Crassulaceae</taxon>
        <taxon>Kalanchoe</taxon>
    </lineage>
</organism>
<evidence type="ECO:0000256" key="10">
    <source>
        <dbReference type="ARBA" id="ARBA00037847"/>
    </source>
</evidence>
<dbReference type="Gramene" id="Kaladp0254s0001.3.v1.1">
    <property type="protein sequence ID" value="Kaladp0254s0001.3.v1.1"/>
    <property type="gene ID" value="Kaladp0254s0001.v1.1"/>
</dbReference>
<keyword evidence="4 11" id="KW-0808">Transferase</keyword>
<dbReference type="InterPro" id="IPR029063">
    <property type="entry name" value="SAM-dependent_MTases_sf"/>
</dbReference>
<dbReference type="Gene3D" id="3.40.50.150">
    <property type="entry name" value="Vaccinia Virus protein VP39"/>
    <property type="match status" value="1"/>
</dbReference>
<dbReference type="EnsemblPlants" id="Kaladp0254s0001.1.v1.1">
    <property type="protein sequence ID" value="Kaladp0254s0001.1.v1.1"/>
    <property type="gene ID" value="Kaladp0254s0001.v1.1"/>
</dbReference>
<dbReference type="GO" id="GO:0032259">
    <property type="term" value="P:methylation"/>
    <property type="evidence" value="ECO:0007669"/>
    <property type="project" value="UniProtKB-KW"/>
</dbReference>
<evidence type="ECO:0000256" key="6">
    <source>
        <dbReference type="ARBA" id="ARBA00022968"/>
    </source>
</evidence>
<comment type="similarity">
    <text evidence="2 11">Belongs to the methyltransferase superfamily.</text>
</comment>
<keyword evidence="9 11" id="KW-0325">Glycoprotein</keyword>
<dbReference type="PANTHER" id="PTHR10108:SF899">
    <property type="entry name" value="PECTIN METHYLTRANSFERASE QUA2-RELATED"/>
    <property type="match status" value="1"/>
</dbReference>
<dbReference type="Gramene" id="Kaladp0254s0001.2.v1.1">
    <property type="protein sequence ID" value="Kaladp0254s0001.2.v1.1"/>
    <property type="gene ID" value="Kaladp0254s0001.v1.1"/>
</dbReference>
<feature type="transmembrane region" description="Helical" evidence="11">
    <location>
        <begin position="88"/>
        <end position="109"/>
    </location>
</feature>